<dbReference type="InterPro" id="IPR013154">
    <property type="entry name" value="ADH-like_N"/>
</dbReference>
<dbReference type="EC" id="1.1.1.1" evidence="3"/>
<dbReference type="FunFam" id="3.90.180.10:FF:000067">
    <property type="entry name" value="alcohol dehydrogenase 1-like isoform X1"/>
    <property type="match status" value="1"/>
</dbReference>
<dbReference type="InterPro" id="IPR013149">
    <property type="entry name" value="ADH-like_C"/>
</dbReference>
<evidence type="ECO:0000313" key="15">
    <source>
        <dbReference type="EMBL" id="KAG8593122.1"/>
    </source>
</evidence>
<sequence length="403" mass="43228">MPGAGDGPASLSHPYLLFNWSSLHLWIPVLVLKTIKCKAAVCWKPNSPLIIEEIEVAPPRDHEVRIKIIATGICRSDEHVLSGELTYVKFPIILGHEGAGIVESVGSKVTGIKTGDRVIPLIVPQCRKCRCCLNPESNLCCKNVFGNCDGAMNSDCTIFTCRGQGVYNFLGTSTFSEYTVVEEDSVAKIDANAPLDKVCLIGCGFSTGYGSAINTAKVRPGSSCAVFGLGGVGLSAIIGCKVAGASKIIGIDINTDKFTKAKECGATECINPKDYDRPIHEVLAEKTDNGVDYAFEVIGNIKVMESAILSSHYGCGTAIIVGVAPSDAKISFDPMLLLTGRSIKGSSFGGWKSKDSVPKLVCDYMNKTFNLETLITHKLPFEKINEGFRLLCNGESIRTVLTF</sequence>
<evidence type="ECO:0000259" key="13">
    <source>
        <dbReference type="Pfam" id="PF00107"/>
    </source>
</evidence>
<evidence type="ECO:0000256" key="2">
    <source>
        <dbReference type="ARBA" id="ARBA00004496"/>
    </source>
</evidence>
<dbReference type="PANTHER" id="PTHR43880:SF1">
    <property type="entry name" value="ALCOHOL DEHYDROGENASE 1A"/>
    <property type="match status" value="1"/>
</dbReference>
<keyword evidence="8" id="KW-0560">Oxidoreductase</keyword>
<evidence type="ECO:0000256" key="7">
    <source>
        <dbReference type="ARBA" id="ARBA00022990"/>
    </source>
</evidence>
<evidence type="ECO:0000256" key="11">
    <source>
        <dbReference type="RuleBase" id="RU361277"/>
    </source>
</evidence>
<accession>A0AAV7D902</accession>
<keyword evidence="4" id="KW-0963">Cytoplasm</keyword>
<comment type="catalytic activity">
    <reaction evidence="10">
        <text>a primary alcohol + NAD(+) = an aldehyde + NADH + H(+)</text>
        <dbReference type="Rhea" id="RHEA:10736"/>
        <dbReference type="ChEBI" id="CHEBI:15378"/>
        <dbReference type="ChEBI" id="CHEBI:15734"/>
        <dbReference type="ChEBI" id="CHEBI:17478"/>
        <dbReference type="ChEBI" id="CHEBI:57540"/>
        <dbReference type="ChEBI" id="CHEBI:57945"/>
        <dbReference type="EC" id="1.1.1.1"/>
    </reaction>
</comment>
<reference evidence="15" key="1">
    <citation type="thesis" date="2020" institute="ProQuest LLC" country="789 East Eisenhower Parkway, Ann Arbor, MI, USA">
        <title>Comparative Genomics and Chromosome Evolution.</title>
        <authorList>
            <person name="Mudd A.B."/>
        </authorList>
    </citation>
    <scope>NUCLEOTIDE SEQUENCE</scope>
    <source>
        <strain evidence="15">237g6f4</strain>
        <tissue evidence="15">Blood</tissue>
    </source>
</reference>
<dbReference type="GO" id="GO:0005829">
    <property type="term" value="C:cytosol"/>
    <property type="evidence" value="ECO:0007669"/>
    <property type="project" value="TreeGrafter"/>
</dbReference>
<dbReference type="GO" id="GO:0042572">
    <property type="term" value="P:retinol metabolic process"/>
    <property type="evidence" value="ECO:0007669"/>
    <property type="project" value="TreeGrafter"/>
</dbReference>
<feature type="chain" id="PRO_5043484960" description="alcohol dehydrogenase" evidence="12">
    <location>
        <begin position="40"/>
        <end position="403"/>
    </location>
</feature>
<dbReference type="InterPro" id="IPR002328">
    <property type="entry name" value="ADH_Zn_CS"/>
</dbReference>
<keyword evidence="6 11" id="KW-0862">Zinc</keyword>
<evidence type="ECO:0000256" key="10">
    <source>
        <dbReference type="ARBA" id="ARBA00049243"/>
    </source>
</evidence>
<dbReference type="SUPFAM" id="SSF50129">
    <property type="entry name" value="GroES-like"/>
    <property type="match status" value="2"/>
</dbReference>
<gene>
    <name evidence="15" type="ORF">GDO81_000732</name>
</gene>
<comment type="similarity">
    <text evidence="11">Belongs to the zinc-containing alcohol dehydrogenase family.</text>
</comment>
<feature type="domain" description="Alcohol dehydrogenase-like N-terminal" evidence="14">
    <location>
        <begin position="61"/>
        <end position="190"/>
    </location>
</feature>
<keyword evidence="7" id="KW-0007">Acetylation</keyword>
<evidence type="ECO:0000256" key="4">
    <source>
        <dbReference type="ARBA" id="ARBA00022490"/>
    </source>
</evidence>
<evidence type="ECO:0000256" key="6">
    <source>
        <dbReference type="ARBA" id="ARBA00022833"/>
    </source>
</evidence>
<evidence type="ECO:0000256" key="12">
    <source>
        <dbReference type="SAM" id="SignalP"/>
    </source>
</evidence>
<dbReference type="Gene3D" id="3.90.180.10">
    <property type="entry name" value="Medium-chain alcohol dehydrogenases, catalytic domain"/>
    <property type="match status" value="1"/>
</dbReference>
<evidence type="ECO:0000256" key="5">
    <source>
        <dbReference type="ARBA" id="ARBA00022723"/>
    </source>
</evidence>
<dbReference type="Pfam" id="PF08240">
    <property type="entry name" value="ADH_N"/>
    <property type="match status" value="1"/>
</dbReference>
<keyword evidence="12" id="KW-0732">Signal</keyword>
<comment type="cofactor">
    <cofactor evidence="1 11">
        <name>Zn(2+)</name>
        <dbReference type="ChEBI" id="CHEBI:29105"/>
    </cofactor>
</comment>
<organism evidence="15 16">
    <name type="scientific">Engystomops pustulosus</name>
    <name type="common">Tungara frog</name>
    <name type="synonym">Physalaemus pustulosus</name>
    <dbReference type="NCBI Taxonomy" id="76066"/>
    <lineage>
        <taxon>Eukaryota</taxon>
        <taxon>Metazoa</taxon>
        <taxon>Chordata</taxon>
        <taxon>Craniata</taxon>
        <taxon>Vertebrata</taxon>
        <taxon>Euteleostomi</taxon>
        <taxon>Amphibia</taxon>
        <taxon>Batrachia</taxon>
        <taxon>Anura</taxon>
        <taxon>Neobatrachia</taxon>
        <taxon>Hyloidea</taxon>
        <taxon>Leptodactylidae</taxon>
        <taxon>Leiuperinae</taxon>
        <taxon>Engystomops</taxon>
    </lineage>
</organism>
<keyword evidence="16" id="KW-1185">Reference proteome</keyword>
<protein>
    <recommendedName>
        <fullName evidence="3">alcohol dehydrogenase</fullName>
        <ecNumber evidence="3">1.1.1.1</ecNumber>
    </recommendedName>
</protein>
<name>A0AAV7D902_ENGPU</name>
<comment type="subcellular location">
    <subcellularLocation>
        <location evidence="2">Cytoplasm</location>
    </subcellularLocation>
</comment>
<dbReference type="AlphaFoldDB" id="A0AAV7D902"/>
<evidence type="ECO:0000256" key="1">
    <source>
        <dbReference type="ARBA" id="ARBA00001947"/>
    </source>
</evidence>
<keyword evidence="5 11" id="KW-0479">Metal-binding</keyword>
<dbReference type="Gene3D" id="3.40.50.720">
    <property type="entry name" value="NAD(P)-binding Rossmann-like Domain"/>
    <property type="match status" value="1"/>
</dbReference>
<feature type="domain" description="Alcohol dehydrogenase-like C-terminal" evidence="13">
    <location>
        <begin position="231"/>
        <end position="354"/>
    </location>
</feature>
<dbReference type="PANTHER" id="PTHR43880">
    <property type="entry name" value="ALCOHOL DEHYDROGENASE"/>
    <property type="match status" value="1"/>
</dbReference>
<dbReference type="Pfam" id="PF00107">
    <property type="entry name" value="ADH_zinc_N"/>
    <property type="match status" value="1"/>
</dbReference>
<evidence type="ECO:0000313" key="16">
    <source>
        <dbReference type="Proteomes" id="UP000824782"/>
    </source>
</evidence>
<dbReference type="PROSITE" id="PS00059">
    <property type="entry name" value="ADH_ZINC"/>
    <property type="match status" value="1"/>
</dbReference>
<dbReference type="GO" id="GO:0004745">
    <property type="term" value="F:all-trans-retinol dehydrogenase (NAD+) activity"/>
    <property type="evidence" value="ECO:0007669"/>
    <property type="project" value="TreeGrafter"/>
</dbReference>
<evidence type="ECO:0000259" key="14">
    <source>
        <dbReference type="Pfam" id="PF08240"/>
    </source>
</evidence>
<evidence type="ECO:0000256" key="3">
    <source>
        <dbReference type="ARBA" id="ARBA00013190"/>
    </source>
</evidence>
<dbReference type="EMBL" id="WNYA01000001">
    <property type="protein sequence ID" value="KAG8593122.1"/>
    <property type="molecule type" value="Genomic_DNA"/>
</dbReference>
<dbReference type="CDD" id="cd08299">
    <property type="entry name" value="alcohol_DH_class_I_II_IV"/>
    <property type="match status" value="1"/>
</dbReference>
<dbReference type="InterPro" id="IPR036291">
    <property type="entry name" value="NAD(P)-bd_dom_sf"/>
</dbReference>
<feature type="signal peptide" evidence="12">
    <location>
        <begin position="1"/>
        <end position="39"/>
    </location>
</feature>
<evidence type="ECO:0000256" key="9">
    <source>
        <dbReference type="ARBA" id="ARBA00023027"/>
    </source>
</evidence>
<comment type="caution">
    <text evidence="15">The sequence shown here is derived from an EMBL/GenBank/DDBJ whole genome shotgun (WGS) entry which is preliminary data.</text>
</comment>
<dbReference type="FunFam" id="3.40.50.720:FF:000003">
    <property type="entry name" value="S-(hydroxymethyl)glutathione dehydrogenase"/>
    <property type="match status" value="1"/>
</dbReference>
<evidence type="ECO:0000256" key="8">
    <source>
        <dbReference type="ARBA" id="ARBA00023002"/>
    </source>
</evidence>
<proteinExistence type="inferred from homology"/>
<dbReference type="GO" id="GO:0008270">
    <property type="term" value="F:zinc ion binding"/>
    <property type="evidence" value="ECO:0007669"/>
    <property type="project" value="InterPro"/>
</dbReference>
<dbReference type="SUPFAM" id="SSF51735">
    <property type="entry name" value="NAD(P)-binding Rossmann-fold domains"/>
    <property type="match status" value="1"/>
</dbReference>
<dbReference type="Proteomes" id="UP000824782">
    <property type="component" value="Unassembled WGS sequence"/>
</dbReference>
<keyword evidence="9" id="KW-0520">NAD</keyword>
<dbReference type="GO" id="GO:0042573">
    <property type="term" value="P:retinoic acid metabolic process"/>
    <property type="evidence" value="ECO:0007669"/>
    <property type="project" value="TreeGrafter"/>
</dbReference>
<dbReference type="InterPro" id="IPR011032">
    <property type="entry name" value="GroES-like_sf"/>
</dbReference>